<evidence type="ECO:0000313" key="1">
    <source>
        <dbReference type="EMBL" id="OQP82433.1"/>
    </source>
</evidence>
<proteinExistence type="predicted"/>
<reference evidence="1 2" key="1">
    <citation type="journal article" date="2016" name="Plant Pathol.">
        <title>Genetic characterization of strains named as Xanthomonas axonopodis pv. dieffenbachiae leads to a taxonomic revision of the X. axonopodis species complex.</title>
        <authorList>
            <person name="Constantin E.C."/>
            <person name="Cleenwerck I."/>
            <person name="Maes M."/>
            <person name="Baeyen S."/>
            <person name="Van Malderghem C."/>
            <person name="De Vos P."/>
            <person name="Cottyn B."/>
        </authorList>
    </citation>
    <scope>NUCLEOTIDE SEQUENCE [LARGE SCALE GENOMIC DNA]</scope>
    <source>
        <strain evidence="2">LMG9055</strain>
    </source>
</reference>
<dbReference type="EMBL" id="JPUO02000063">
    <property type="protein sequence ID" value="OQP82433.1"/>
    <property type="molecule type" value="Genomic_DNA"/>
</dbReference>
<comment type="caution">
    <text evidence="1">The sequence shown here is derived from an EMBL/GenBank/DDBJ whole genome shotgun (WGS) entry which is preliminary data.</text>
</comment>
<organism evidence="1 2">
    <name type="scientific">Xanthomonas phaseoli pv. syngonii LMG 9055</name>
    <dbReference type="NCBI Taxonomy" id="1437878"/>
    <lineage>
        <taxon>Bacteria</taxon>
        <taxon>Pseudomonadati</taxon>
        <taxon>Pseudomonadota</taxon>
        <taxon>Gammaproteobacteria</taxon>
        <taxon>Lysobacterales</taxon>
        <taxon>Lysobacteraceae</taxon>
        <taxon>Xanthomonas</taxon>
    </lineage>
</organism>
<gene>
    <name evidence="1" type="ORF">IA54_020580</name>
</gene>
<dbReference type="AlphaFoldDB" id="A0A1V9HHR5"/>
<sequence>MVDITDPKGAKREIEQEAYRHYEQLSGITLAKRPDGTFQSQGHNDQLDAFRHAYTSGRVTQLALGKV</sequence>
<reference evidence="1 2" key="2">
    <citation type="journal article" date="2017" name="Plant Pathol.">
        <title>Pathogenicity and virulence gene content of Xanthomonas strains infecting Araceae, formerly known as Xanthomonas axonopodis pv. dieffenbachiae.</title>
        <authorList>
            <person name="Constantin E.C."/>
            <person name="Haegeman A."/>
            <person name="Van Vaerenbergh J."/>
            <person name="Baeyen S."/>
            <person name="Van Malderghem C."/>
            <person name="Maes M."/>
            <person name="Cottyn B."/>
        </authorList>
    </citation>
    <scope>NUCLEOTIDE SEQUENCE [LARGE SCALE GENOMIC DNA]</scope>
    <source>
        <strain evidence="2">LMG9055</strain>
    </source>
</reference>
<evidence type="ECO:0000313" key="2">
    <source>
        <dbReference type="Proteomes" id="UP000050343"/>
    </source>
</evidence>
<accession>A0A1V9HHR5</accession>
<dbReference type="Proteomes" id="UP000050343">
    <property type="component" value="Unassembled WGS sequence"/>
</dbReference>
<protein>
    <submittedName>
        <fullName evidence="1">Uncharacterized protein</fullName>
    </submittedName>
</protein>
<name>A0A1V9HHR5_9XANT</name>